<dbReference type="WBParaSite" id="EgrG_000483500">
    <property type="protein sequence ID" value="EgrG_000483500"/>
    <property type="gene ID" value="EgrG_000483500"/>
</dbReference>
<dbReference type="Proteomes" id="UP000492820">
    <property type="component" value="Unassembled WGS sequence"/>
</dbReference>
<proteinExistence type="predicted"/>
<dbReference type="InterPro" id="IPR038513">
    <property type="entry name" value="FAIM1_dom_sf"/>
</dbReference>
<protein>
    <submittedName>
        <fullName evidence="4">PH_RBD domain-containing protein</fullName>
    </submittedName>
</protein>
<name>A0A068WHE5_ECHGR</name>
<evidence type="ECO:0000313" key="3">
    <source>
        <dbReference type="Proteomes" id="UP000492820"/>
    </source>
</evidence>
<sequence>MSLVFTAGKKSAAIVKGREEELRRARRKTSTNGDTSQKEAPPTLFPVVHLTTQLMRSVCIYKPTEDIVVWNPQIEGKQQSIALRKSSMDIWFEDERLEYVTTTEANISRMDFLLLGKKAAILYRHRHPNEHDSFELQIEGEPIPSYDMPSDTEK</sequence>
<feature type="region of interest" description="Disordered" evidence="1">
    <location>
        <begin position="133"/>
        <end position="154"/>
    </location>
</feature>
<evidence type="ECO:0000313" key="4">
    <source>
        <dbReference type="WBParaSite" id="EgrG_000483500"/>
    </source>
</evidence>
<evidence type="ECO:0000313" key="2">
    <source>
        <dbReference type="EMBL" id="CDS19522.1"/>
    </source>
</evidence>
<reference evidence="4" key="3">
    <citation type="submission" date="2020-10" db="UniProtKB">
        <authorList>
            <consortium name="WormBaseParasite"/>
        </authorList>
    </citation>
    <scope>IDENTIFICATION</scope>
</reference>
<dbReference type="Gene3D" id="2.40.128.180">
    <property type="match status" value="1"/>
</dbReference>
<accession>A0A068WHE5</accession>
<reference evidence="2" key="2">
    <citation type="submission" date="2014-06" db="EMBL/GenBank/DDBJ databases">
        <authorList>
            <person name="Aslett M."/>
        </authorList>
    </citation>
    <scope>NUCLEOTIDE SEQUENCE</scope>
</reference>
<reference evidence="2 3" key="1">
    <citation type="journal article" date="2013" name="Nature">
        <title>The genomes of four tapeworm species reveal adaptations to parasitism.</title>
        <authorList>
            <person name="Tsai I.J."/>
            <person name="Zarowiecki M."/>
            <person name="Holroyd N."/>
            <person name="Garciarrubio A."/>
            <person name="Sanchez-Flores A."/>
            <person name="Brooks K.L."/>
            <person name="Tracey A."/>
            <person name="Bobes R.J."/>
            <person name="Fragoso G."/>
            <person name="Sciutto E."/>
            <person name="Aslett M."/>
            <person name="Beasley H."/>
            <person name="Bennett H.M."/>
            <person name="Cai J."/>
            <person name="Camicia F."/>
            <person name="Clark R."/>
            <person name="Cucher M."/>
            <person name="De Silva N."/>
            <person name="Day T.A."/>
            <person name="Deplazes P."/>
            <person name="Estrada K."/>
            <person name="Fernandez C."/>
            <person name="Holland P.W."/>
            <person name="Hou J."/>
            <person name="Hu S."/>
            <person name="Huckvale T."/>
            <person name="Hung S.S."/>
            <person name="Kamenetzky L."/>
            <person name="Keane J.A."/>
            <person name="Kiss F."/>
            <person name="Koziol U."/>
            <person name="Lambert O."/>
            <person name="Liu K."/>
            <person name="Luo X."/>
            <person name="Luo Y."/>
            <person name="Macchiaroli N."/>
            <person name="Nichol S."/>
            <person name="Paps J."/>
            <person name="Parkinson J."/>
            <person name="Pouchkina-Stantcheva N."/>
            <person name="Riddiford N."/>
            <person name="Rosenzvit M."/>
            <person name="Salinas G."/>
            <person name="Wasmuth J.D."/>
            <person name="Zamanian M."/>
            <person name="Zheng Y."/>
            <person name="Cai X."/>
            <person name="Soberon X."/>
            <person name="Olson P.D."/>
            <person name="Laclette J.P."/>
            <person name="Brehm K."/>
            <person name="Berriman M."/>
            <person name="Garciarrubio A."/>
            <person name="Bobes R.J."/>
            <person name="Fragoso G."/>
            <person name="Sanchez-Flores A."/>
            <person name="Estrada K."/>
            <person name="Cevallos M.A."/>
            <person name="Morett E."/>
            <person name="Gonzalez V."/>
            <person name="Portillo T."/>
            <person name="Ochoa-Leyva A."/>
            <person name="Jose M.V."/>
            <person name="Sciutto E."/>
            <person name="Landa A."/>
            <person name="Jimenez L."/>
            <person name="Valdes V."/>
            <person name="Carrero J.C."/>
            <person name="Larralde C."/>
            <person name="Morales-Montor J."/>
            <person name="Limon-Lason J."/>
            <person name="Soberon X."/>
            <person name="Laclette J.P."/>
        </authorList>
    </citation>
    <scope>NUCLEOTIDE SEQUENCE [LARGE SCALE GENOMIC DNA]</scope>
</reference>
<feature type="region of interest" description="Disordered" evidence="1">
    <location>
        <begin position="16"/>
        <end position="41"/>
    </location>
</feature>
<gene>
    <name evidence="2" type="ORF">EgrG_000483500</name>
</gene>
<dbReference type="AlphaFoldDB" id="A0A068WHE5"/>
<dbReference type="EMBL" id="LK028579">
    <property type="protein sequence ID" value="CDS19522.1"/>
    <property type="molecule type" value="Genomic_DNA"/>
</dbReference>
<evidence type="ECO:0000256" key="1">
    <source>
        <dbReference type="SAM" id="MobiDB-lite"/>
    </source>
</evidence>
<organism evidence="2">
    <name type="scientific">Echinococcus granulosus</name>
    <name type="common">Hydatid tapeworm</name>
    <dbReference type="NCBI Taxonomy" id="6210"/>
    <lineage>
        <taxon>Eukaryota</taxon>
        <taxon>Metazoa</taxon>
        <taxon>Spiralia</taxon>
        <taxon>Lophotrochozoa</taxon>
        <taxon>Platyhelminthes</taxon>
        <taxon>Cestoda</taxon>
        <taxon>Eucestoda</taxon>
        <taxon>Cyclophyllidea</taxon>
        <taxon>Taeniidae</taxon>
        <taxon>Echinococcus</taxon>
        <taxon>Echinococcus granulosus group</taxon>
    </lineage>
</organism>